<evidence type="ECO:0000256" key="12">
    <source>
        <dbReference type="ARBA" id="ARBA00022989"/>
    </source>
</evidence>
<evidence type="ECO:0000256" key="33">
    <source>
        <dbReference type="ARBA" id="ARBA00048227"/>
    </source>
</evidence>
<evidence type="ECO:0000256" key="22">
    <source>
        <dbReference type="ARBA" id="ARBA00031485"/>
    </source>
</evidence>
<evidence type="ECO:0000256" key="37">
    <source>
        <dbReference type="ARBA" id="ARBA00048454"/>
    </source>
</evidence>
<evidence type="ECO:0000256" key="24">
    <source>
        <dbReference type="ARBA" id="ARBA00045916"/>
    </source>
</evidence>
<evidence type="ECO:0000256" key="45">
    <source>
        <dbReference type="ARBA" id="ARBA00049372"/>
    </source>
</evidence>
<dbReference type="GO" id="GO:0004806">
    <property type="term" value="F:triacylglycerol lipase activity"/>
    <property type="evidence" value="ECO:0007669"/>
    <property type="project" value="UniProtKB-EC"/>
</dbReference>
<dbReference type="GO" id="GO:0006644">
    <property type="term" value="P:phospholipid metabolic process"/>
    <property type="evidence" value="ECO:0007669"/>
    <property type="project" value="TreeGrafter"/>
</dbReference>
<feature type="transmembrane region" description="Helical" evidence="48">
    <location>
        <begin position="38"/>
        <end position="55"/>
    </location>
</feature>
<comment type="catalytic activity">
    <reaction evidence="27">
        <text>1-(9Z-octadecenoyl)-glycerol + H2O = glycerol + (9Z)-octadecenoate + H(+)</text>
        <dbReference type="Rhea" id="RHEA:38487"/>
        <dbReference type="ChEBI" id="CHEBI:15377"/>
        <dbReference type="ChEBI" id="CHEBI:15378"/>
        <dbReference type="ChEBI" id="CHEBI:17754"/>
        <dbReference type="ChEBI" id="CHEBI:30823"/>
        <dbReference type="ChEBI" id="CHEBI:75342"/>
    </reaction>
    <physiologicalReaction direction="left-to-right" evidence="27">
        <dbReference type="Rhea" id="RHEA:38488"/>
    </physiologicalReaction>
</comment>
<comment type="catalytic activity">
    <reaction evidence="31">
        <text>a 1-O-alkyl-2-acyl-sn-glycero-3-phosphocholine + H2O = a 1-O-alkyl-sn-glycero-3-phosphocholine + a fatty acid + H(+)</text>
        <dbReference type="Rhea" id="RHEA:36231"/>
        <dbReference type="ChEBI" id="CHEBI:15377"/>
        <dbReference type="ChEBI" id="CHEBI:15378"/>
        <dbReference type="ChEBI" id="CHEBI:28868"/>
        <dbReference type="ChEBI" id="CHEBI:30909"/>
        <dbReference type="ChEBI" id="CHEBI:36702"/>
        <dbReference type="EC" id="3.1.1.4"/>
    </reaction>
    <physiologicalReaction direction="left-to-right" evidence="31">
        <dbReference type="Rhea" id="RHEA:36232"/>
    </physiologicalReaction>
</comment>
<feature type="transmembrane region" description="Helical" evidence="48">
    <location>
        <begin position="1464"/>
        <end position="1485"/>
    </location>
</feature>
<comment type="catalytic activity">
    <reaction evidence="38">
        <text>1-hexadecanoyl-2-(9Z-octadecenoyl)-sn-glycero-3-phosphoethanolamine + H2O = 1-hexadecanoyl-sn-glycero-3-phosphoethanolamine + (9Z)-octadecenoate + H(+)</text>
        <dbReference type="Rhea" id="RHEA:40911"/>
        <dbReference type="ChEBI" id="CHEBI:15377"/>
        <dbReference type="ChEBI" id="CHEBI:15378"/>
        <dbReference type="ChEBI" id="CHEBI:30823"/>
        <dbReference type="ChEBI" id="CHEBI:73004"/>
        <dbReference type="ChEBI" id="CHEBI:73007"/>
    </reaction>
    <physiologicalReaction direction="left-to-right" evidence="38">
        <dbReference type="Rhea" id="RHEA:40912"/>
    </physiologicalReaction>
</comment>
<comment type="catalytic activity">
    <reaction evidence="28">
        <text>1-hexadecanoyl-2-(9Z)-octadecenoyl-3-octadecanoyl-sn-glycerol + H2O = 1-hexadecanoyl-2-(9Z-octadecenoyl)-sn-glycerol + octadecanoate + H(+)</text>
        <dbReference type="Rhea" id="RHEA:41111"/>
        <dbReference type="ChEBI" id="CHEBI:15377"/>
        <dbReference type="ChEBI" id="CHEBI:15378"/>
        <dbReference type="ChEBI" id="CHEBI:25629"/>
        <dbReference type="ChEBI" id="CHEBI:75466"/>
        <dbReference type="ChEBI" id="CHEBI:77623"/>
    </reaction>
    <physiologicalReaction direction="left-to-right" evidence="28">
        <dbReference type="Rhea" id="RHEA:41112"/>
    </physiologicalReaction>
</comment>
<comment type="catalytic activity">
    <reaction evidence="46">
        <text>2-(9Z-octadecenoyl)-glycerol + H2O = glycerol + (9Z)-octadecenoate + H(+)</text>
        <dbReference type="Rhea" id="RHEA:38491"/>
        <dbReference type="ChEBI" id="CHEBI:15377"/>
        <dbReference type="ChEBI" id="CHEBI:15378"/>
        <dbReference type="ChEBI" id="CHEBI:17754"/>
        <dbReference type="ChEBI" id="CHEBI:30823"/>
        <dbReference type="ChEBI" id="CHEBI:73990"/>
    </reaction>
    <physiologicalReaction direction="left-to-right" evidence="46">
        <dbReference type="Rhea" id="RHEA:38492"/>
    </physiologicalReaction>
</comment>
<evidence type="ECO:0000256" key="1">
    <source>
        <dbReference type="ARBA" id="ARBA00004247"/>
    </source>
</evidence>
<keyword evidence="9" id="KW-0732">Signal</keyword>
<dbReference type="Proteomes" id="UP001178461">
    <property type="component" value="Chromosome 3"/>
</dbReference>
<evidence type="ECO:0000256" key="6">
    <source>
        <dbReference type="ARBA" id="ARBA00015133"/>
    </source>
</evidence>
<evidence type="ECO:0000256" key="8">
    <source>
        <dbReference type="ARBA" id="ARBA00022692"/>
    </source>
</evidence>
<keyword evidence="7" id="KW-1003">Cell membrane</keyword>
<evidence type="ECO:0000256" key="10">
    <source>
        <dbReference type="ARBA" id="ARBA00022737"/>
    </source>
</evidence>
<evidence type="ECO:0000256" key="18">
    <source>
        <dbReference type="ARBA" id="ARBA00023408"/>
    </source>
</evidence>
<comment type="catalytic activity">
    <reaction evidence="19">
        <text>a 1,2-diacyl-sn-glycero-3-phosphocholine + H2O = a 1-acyl-sn-glycero-3-phosphocholine + a fatty acid + H(+)</text>
        <dbReference type="Rhea" id="RHEA:15801"/>
        <dbReference type="ChEBI" id="CHEBI:15377"/>
        <dbReference type="ChEBI" id="CHEBI:15378"/>
        <dbReference type="ChEBI" id="CHEBI:28868"/>
        <dbReference type="ChEBI" id="CHEBI:57643"/>
        <dbReference type="ChEBI" id="CHEBI:58168"/>
        <dbReference type="EC" id="3.1.1.4"/>
    </reaction>
    <physiologicalReaction direction="left-to-right" evidence="19">
        <dbReference type="Rhea" id="RHEA:15802"/>
    </physiologicalReaction>
</comment>
<evidence type="ECO:0000256" key="16">
    <source>
        <dbReference type="ARBA" id="ARBA00023264"/>
    </source>
</evidence>
<comment type="catalytic activity">
    <reaction evidence="44">
        <text>1,2-dihexadecanoyl-sn-glycero-3-phosphocholine + 2 H2O = sn-glycerol 3-phosphocholine + 2 hexadecanoate + 2 H(+)</text>
        <dbReference type="Rhea" id="RHEA:40975"/>
        <dbReference type="ChEBI" id="CHEBI:7896"/>
        <dbReference type="ChEBI" id="CHEBI:15377"/>
        <dbReference type="ChEBI" id="CHEBI:15378"/>
        <dbReference type="ChEBI" id="CHEBI:16870"/>
        <dbReference type="ChEBI" id="CHEBI:72999"/>
    </reaction>
    <physiologicalReaction direction="left-to-right" evidence="44">
        <dbReference type="Rhea" id="RHEA:40976"/>
    </physiologicalReaction>
</comment>
<dbReference type="EC" id="3.1.1.5" evidence="3"/>
<dbReference type="InterPro" id="IPR038885">
    <property type="entry name" value="PLB1"/>
</dbReference>
<evidence type="ECO:0000256" key="40">
    <source>
        <dbReference type="ARBA" id="ARBA00048699"/>
    </source>
</evidence>
<evidence type="ECO:0000256" key="3">
    <source>
        <dbReference type="ARBA" id="ARBA00013274"/>
    </source>
</evidence>
<dbReference type="InterPro" id="IPR036514">
    <property type="entry name" value="SGNH_hydro_sf"/>
</dbReference>
<evidence type="ECO:0000256" key="35">
    <source>
        <dbReference type="ARBA" id="ARBA00048374"/>
    </source>
</evidence>
<evidence type="ECO:0000256" key="47">
    <source>
        <dbReference type="SAM" id="MobiDB-lite"/>
    </source>
</evidence>
<evidence type="ECO:0000256" key="34">
    <source>
        <dbReference type="ARBA" id="ARBA00048362"/>
    </source>
</evidence>
<comment type="function">
    <text evidence="24">Calcium-independent membrane-associated phospholipase that catalyzes complete diacylation of phospholipids by hydrolyzing both sn-1 and sn-2 fatty acyl chains attached to the glycerol backbone (phospholipase B activity). Has dual phospholipase and lysophospholipase activities toward diacylphospholipids. Preferentially cleaves sn-2 ester bonds over sn-1 bonds. Acts as a lipase toward glycerolipid substrates. Hydrolyzes fatty acyl chains of diacylglycerols with preference for the sn-2 position and of triacylglycerols with not positional selectivity. May also hydrolyze long chain retinyl esters such as retinyl palmitate. May contribute to digestion of dietary phospholipids, glycerolipids and retinoids, facilitating lipid absorption at the brush border.</text>
</comment>
<dbReference type="CDD" id="cd01824">
    <property type="entry name" value="Phospholipase_B_like"/>
    <property type="match status" value="3"/>
</dbReference>
<evidence type="ECO:0000256" key="14">
    <source>
        <dbReference type="ARBA" id="ARBA00023136"/>
    </source>
</evidence>
<evidence type="ECO:0000313" key="50">
    <source>
        <dbReference type="Proteomes" id="UP001178461"/>
    </source>
</evidence>
<evidence type="ECO:0000256" key="5">
    <source>
        <dbReference type="ARBA" id="ARBA00013279"/>
    </source>
</evidence>
<evidence type="ECO:0000256" key="26">
    <source>
        <dbReference type="ARBA" id="ARBA00047363"/>
    </source>
</evidence>
<keyword evidence="10" id="KW-0677">Repeat</keyword>
<dbReference type="PROSITE" id="PS01098">
    <property type="entry name" value="LIPASE_GDSL_SER"/>
    <property type="match status" value="1"/>
</dbReference>
<comment type="catalytic activity">
    <reaction evidence="32">
        <text>1,2-di-(9Z-octadecenoyl)-sn-glycero-3-phosphocholine + H2O = 1-(9Z-octadecenoyl)-sn-glycero-3-phosphocholine + (9Z)-octadecenoate + H(+)</text>
        <dbReference type="Rhea" id="RHEA:40923"/>
        <dbReference type="ChEBI" id="CHEBI:15377"/>
        <dbReference type="ChEBI" id="CHEBI:15378"/>
        <dbReference type="ChEBI" id="CHEBI:28610"/>
        <dbReference type="ChEBI" id="CHEBI:30823"/>
        <dbReference type="ChEBI" id="CHEBI:74669"/>
    </reaction>
    <physiologicalReaction direction="left-to-right" evidence="32">
        <dbReference type="Rhea" id="RHEA:40924"/>
    </physiologicalReaction>
</comment>
<evidence type="ECO:0000256" key="13">
    <source>
        <dbReference type="ARBA" id="ARBA00023098"/>
    </source>
</evidence>
<proteinExistence type="inferred from homology"/>
<keyword evidence="12 48" id="KW-1133">Transmembrane helix</keyword>
<evidence type="ECO:0000256" key="28">
    <source>
        <dbReference type="ARBA" id="ARBA00047459"/>
    </source>
</evidence>
<evidence type="ECO:0000256" key="42">
    <source>
        <dbReference type="ARBA" id="ARBA00048872"/>
    </source>
</evidence>
<comment type="catalytic activity">
    <reaction evidence="45">
        <text>1,3-di-(9Z-octadecenoyl)-glycerol + H2O = 1-(9Z-octadecenoyl)-glycerol + (9Z)-octadecenoate + H(+)</text>
        <dbReference type="Rhea" id="RHEA:39939"/>
        <dbReference type="ChEBI" id="CHEBI:15377"/>
        <dbReference type="ChEBI" id="CHEBI:15378"/>
        <dbReference type="ChEBI" id="CHEBI:30823"/>
        <dbReference type="ChEBI" id="CHEBI:75342"/>
        <dbReference type="ChEBI" id="CHEBI:75735"/>
    </reaction>
    <physiologicalReaction direction="left-to-right" evidence="45">
        <dbReference type="Rhea" id="RHEA:39940"/>
    </physiologicalReaction>
</comment>
<dbReference type="GO" id="GO:0031526">
    <property type="term" value="C:brush border membrane"/>
    <property type="evidence" value="ECO:0007669"/>
    <property type="project" value="TreeGrafter"/>
</dbReference>
<dbReference type="SUPFAM" id="SSF52266">
    <property type="entry name" value="SGNH hydrolase"/>
    <property type="match status" value="3"/>
</dbReference>
<evidence type="ECO:0000256" key="7">
    <source>
        <dbReference type="ARBA" id="ARBA00022475"/>
    </source>
</evidence>
<comment type="catalytic activity">
    <reaction evidence="34">
        <text>1-hexadecanoyl-2-(9Z,12Z-octadecadienoyl)-sn-glycero-3-phosphocholine + H2O = 2-(9Z,12Z-octadecadienoyl)-sn-glycero-3-phosphocholine + hexadecanoate + H(+)</text>
        <dbReference type="Rhea" id="RHEA:40971"/>
        <dbReference type="ChEBI" id="CHEBI:7896"/>
        <dbReference type="ChEBI" id="CHEBI:15377"/>
        <dbReference type="ChEBI" id="CHEBI:15378"/>
        <dbReference type="ChEBI" id="CHEBI:73002"/>
        <dbReference type="ChEBI" id="CHEBI:76084"/>
    </reaction>
    <physiologicalReaction direction="left-to-right" evidence="34">
        <dbReference type="Rhea" id="RHEA:40972"/>
    </physiologicalReaction>
</comment>
<evidence type="ECO:0000256" key="4">
    <source>
        <dbReference type="ARBA" id="ARBA00013278"/>
    </source>
</evidence>
<evidence type="ECO:0000256" key="48">
    <source>
        <dbReference type="SAM" id="Phobius"/>
    </source>
</evidence>
<keyword evidence="11" id="KW-0378">Hydrolase</keyword>
<evidence type="ECO:0000256" key="41">
    <source>
        <dbReference type="ARBA" id="ARBA00048869"/>
    </source>
</evidence>
<evidence type="ECO:0000256" key="15">
    <source>
        <dbReference type="ARBA" id="ARBA00023180"/>
    </source>
</evidence>
<evidence type="ECO:0000256" key="9">
    <source>
        <dbReference type="ARBA" id="ARBA00022729"/>
    </source>
</evidence>
<dbReference type="InterPro" id="IPR035547">
    <property type="entry name" value="Phospholipase_B"/>
</dbReference>
<comment type="catalytic activity">
    <reaction evidence="33">
        <text>1,2-dihexadecanoyl-sn-glycero-3-phosphocholine + H2O = 1-hexadecanoyl-sn-glycero-3-phosphocholine + hexadecanoate + H(+)</text>
        <dbReference type="Rhea" id="RHEA:41223"/>
        <dbReference type="ChEBI" id="CHEBI:7896"/>
        <dbReference type="ChEBI" id="CHEBI:15377"/>
        <dbReference type="ChEBI" id="CHEBI:15378"/>
        <dbReference type="ChEBI" id="CHEBI:72998"/>
        <dbReference type="ChEBI" id="CHEBI:72999"/>
    </reaction>
    <physiologicalReaction direction="left-to-right" evidence="33">
        <dbReference type="Rhea" id="RHEA:41224"/>
    </physiologicalReaction>
</comment>
<keyword evidence="50" id="KW-1185">Reference proteome</keyword>
<dbReference type="InterPro" id="IPR008265">
    <property type="entry name" value="Lipase_GDSL_AS"/>
</dbReference>
<comment type="catalytic activity">
    <reaction evidence="37">
        <text>a 1-acyl-sn-glycero-3-phosphocholine + H2O = sn-glycerol 3-phosphocholine + a fatty acid + H(+)</text>
        <dbReference type="Rhea" id="RHEA:15177"/>
        <dbReference type="ChEBI" id="CHEBI:15377"/>
        <dbReference type="ChEBI" id="CHEBI:15378"/>
        <dbReference type="ChEBI" id="CHEBI:16870"/>
        <dbReference type="ChEBI" id="CHEBI:28868"/>
        <dbReference type="ChEBI" id="CHEBI:58168"/>
        <dbReference type="EC" id="3.1.1.5"/>
    </reaction>
    <physiologicalReaction direction="left-to-right" evidence="37">
        <dbReference type="Rhea" id="RHEA:15178"/>
    </physiologicalReaction>
</comment>
<sequence length="1508" mass="167181">MANLTPERPLTEHNTHPCLPQKQPSFLMVKKERSMKKLAFSLLLVFVLGTAAHVLTPKNDKKEEMETEPLYFSCKMLSSPHSSSSSVHTLSPSDIKAVAAIGGFGNVGDTKLEQPDLQSTERDLITASMNTLTALISRFNPSVQYYSSLRNSSSVPRSGTLDLLDQAKGIVKNMKGSQQTDYQHDWKLITIFHPCPLQASISQTTSHLDSIKQLEEVLDFLYEEMPKVFVNLVDSPLLTVSPLPHNDQNYVRDILLKPCLCPNDCSSLEVAVWRWSYQNSLENLLASRKYGQKDDFAVVLQTSLQEANMPLAKGRRDNDYSAKKTSVKNKFAVLGVGLWNNMLLPDGQKQPYYLAEMPEVRCPSQENPYFFTFKNSNYSSFPVEPRTKTISQQRSFGTDIPCTDRNPSNTIPASVHNLRPADIKVIGALGDSITAGNGAGSSPNNVLDVLTQYRGLSWSVGGNENISTVTTLANILREFNPSLLGYSSGKGSQSTSNAYLNQAVAGARAEDLLSQARKLIDLMKTDSKINFQEDWKLVTLFIGGNDLCDHCKDPVLYSAENFVSNIQAALDILHKEVPRTFVNLVSILHITSLRKLYQDKRVYCPRLLMRSLCSCVLNPNDNSTEIETLELFNKRYQEGIHGLVESGRYDAREDFTVVVQPFFEEVRMPETPEGLPDSSYFAPDCFHFSQKGHSQGARALWNNMLEPLGEKSKLQALEMMITLKCPDQAQPYLMTYRNSNYTYTSETTADYGSQMLCEDRAPSINFPTSVHSLKPADVQVIAALGDSLTAGNGIGAKPNDLMDMNTQYWGLAWSIGGDASLRNVTTLPNILREFNANLTGYSTGTGDLRKPTAFLNQAVPRAPAEKLPDQVKHLVKLMKNDSRINFDTDWKVITVFIGVHDLCNYCKDMDHYSAVNFSSRVQKALDLLHAEVPKALVNLVNAMDLLPLRQLFLDSRLPCPAHLAVENCECVLTVQEGSPELARMKEAVKAYQSSLQSLVETGKYDTQEDFTIVLQPFLQSIVLPLLQDGRPDISFFAPDCFHLSQKSHSQLSRALWNNMIQPLGKKSISFNFTDNVTLSCPSLHQPFLGTYKNSNGSHSPLEPTQKPSQSWGSDLSCPGQAASKKAPTSVHRLQPSDIKVIAALGDSLTAAVGAKSTGLDDLTTAWRGISWSAGGDETLETHTTLSNILKKFNPNLSGFSTGTQNEAAGFNVAVGGATAQNLPAQARGLVARMKNSPSINYQEDWKLVTIFIGGNDLCNYCLDKETYSVDRYVEHLQDTLDILYKELPRAFVNMVEIMELTGLRQIEREASGCVLSGASLCPCFLNPQENSPELQEMKRINRDFQERSAKMVNSYAEREDFAVVVQPFFRNTIMPLDSDGKPDLSFFAVDCFHFSERGHAEMAIALWNNMLEPVDHKQSYNNFTYDRSKLKCPTSENPFLFTSSNSKVQGSGIDAENNGGKVPYWAAIVAATAGILAGALIAWVITTQRASKRPYSGNTATGEKVTTF</sequence>
<gene>
    <name evidence="49" type="ORF">PODLI_1B007892</name>
</gene>
<comment type="catalytic activity">
    <reaction evidence="29">
        <text>2,3-di-(9Z)-octadecenoyl-sn-glycerol + H2O = 3-(9Z-octadecenoyl)-sn-glycerol + (9Z)-octadecenoate + H(+)</text>
        <dbReference type="Rhea" id="RHEA:42604"/>
        <dbReference type="ChEBI" id="CHEBI:15377"/>
        <dbReference type="ChEBI" id="CHEBI:15378"/>
        <dbReference type="ChEBI" id="CHEBI:30823"/>
        <dbReference type="ChEBI" id="CHEBI:75824"/>
        <dbReference type="ChEBI" id="CHEBI:75938"/>
    </reaction>
    <physiologicalReaction direction="left-to-right" evidence="29">
        <dbReference type="Rhea" id="RHEA:42605"/>
    </physiologicalReaction>
</comment>
<evidence type="ECO:0000256" key="21">
    <source>
        <dbReference type="ARBA" id="ARBA00031182"/>
    </source>
</evidence>
<keyword evidence="15" id="KW-0325">Glycoprotein</keyword>
<dbReference type="PANTHER" id="PTHR21325">
    <property type="entry name" value="PHOSPHOLIPASE B, PLB1"/>
    <property type="match status" value="1"/>
</dbReference>
<comment type="catalytic activity">
    <reaction evidence="42">
        <text>1-O-hexadecyl-2-(9Z)-octadecenoyl-sn-glycero-3-phosphocholine + H2O = 1-O-hexadecyl-sn-glycero-3-phosphocholine + (9Z)-octadecenoate + H(+)</text>
        <dbReference type="Rhea" id="RHEA:40915"/>
        <dbReference type="ChEBI" id="CHEBI:15377"/>
        <dbReference type="ChEBI" id="CHEBI:15378"/>
        <dbReference type="ChEBI" id="CHEBI:30823"/>
        <dbReference type="ChEBI" id="CHEBI:34112"/>
        <dbReference type="ChEBI" id="CHEBI:64496"/>
    </reaction>
    <physiologicalReaction direction="left-to-right" evidence="42">
        <dbReference type="Rhea" id="RHEA:40916"/>
    </physiologicalReaction>
</comment>
<accession>A0AA35K3F9</accession>
<organism evidence="49 50">
    <name type="scientific">Podarcis lilfordi</name>
    <name type="common">Lilford's wall lizard</name>
    <dbReference type="NCBI Taxonomy" id="74358"/>
    <lineage>
        <taxon>Eukaryota</taxon>
        <taxon>Metazoa</taxon>
        <taxon>Chordata</taxon>
        <taxon>Craniata</taxon>
        <taxon>Vertebrata</taxon>
        <taxon>Euteleostomi</taxon>
        <taxon>Lepidosauria</taxon>
        <taxon>Squamata</taxon>
        <taxon>Bifurcata</taxon>
        <taxon>Unidentata</taxon>
        <taxon>Episquamata</taxon>
        <taxon>Laterata</taxon>
        <taxon>Lacertibaenia</taxon>
        <taxon>Lacertidae</taxon>
        <taxon>Podarcis</taxon>
    </lineage>
</organism>
<evidence type="ECO:0000256" key="25">
    <source>
        <dbReference type="ARBA" id="ARBA00047324"/>
    </source>
</evidence>
<keyword evidence="8 48" id="KW-0812">Transmembrane</keyword>
<evidence type="ECO:0000256" key="46">
    <source>
        <dbReference type="ARBA" id="ARBA00049461"/>
    </source>
</evidence>
<comment type="catalytic activity">
    <reaction evidence="30">
        <text>1-hexadecanoyl-2-(9Z-octadecenoyl)-sn-glycero-3-phospho-(1'-sn-glycerol) + H2O = 1-hexadecanoyl-sn-glycero-3-phospho-(1'-sn-glycerol) + (9Z)-octadecenoate + H(+)</text>
        <dbReference type="Rhea" id="RHEA:40919"/>
        <dbReference type="ChEBI" id="CHEBI:15377"/>
        <dbReference type="ChEBI" id="CHEBI:15378"/>
        <dbReference type="ChEBI" id="CHEBI:30823"/>
        <dbReference type="ChEBI" id="CHEBI:72841"/>
        <dbReference type="ChEBI" id="CHEBI:75158"/>
    </reaction>
    <physiologicalReaction direction="left-to-right" evidence="30">
        <dbReference type="Rhea" id="RHEA:40920"/>
    </physiologicalReaction>
</comment>
<keyword evidence="13" id="KW-0443">Lipid metabolism</keyword>
<evidence type="ECO:0000256" key="43">
    <source>
        <dbReference type="ARBA" id="ARBA00048939"/>
    </source>
</evidence>
<evidence type="ECO:0000256" key="20">
    <source>
        <dbReference type="ARBA" id="ARBA00029723"/>
    </source>
</evidence>
<dbReference type="InterPro" id="IPR001087">
    <property type="entry name" value="GDSL"/>
</dbReference>
<feature type="region of interest" description="Disordered" evidence="47">
    <location>
        <begin position="1"/>
        <end position="21"/>
    </location>
</feature>
<dbReference type="EMBL" id="OX395128">
    <property type="protein sequence ID" value="CAI5770820.1"/>
    <property type="molecule type" value="Genomic_DNA"/>
</dbReference>
<dbReference type="EC" id="3.1.1.3" evidence="5"/>
<dbReference type="EC" id="3.1.1.4" evidence="4"/>
<comment type="catalytic activity">
    <reaction evidence="36">
        <text>1,2,3-tri-(9Z-octadecenoyl)-glycerol + H2O = di-(9Z)-octadecenoylglycerol + (9Z)-octadecenoate + H(+)</text>
        <dbReference type="Rhea" id="RHEA:38575"/>
        <dbReference type="ChEBI" id="CHEBI:15377"/>
        <dbReference type="ChEBI" id="CHEBI:15378"/>
        <dbReference type="ChEBI" id="CHEBI:30823"/>
        <dbReference type="ChEBI" id="CHEBI:53753"/>
        <dbReference type="ChEBI" id="CHEBI:75945"/>
    </reaction>
    <physiologicalReaction direction="left-to-right" evidence="36">
        <dbReference type="Rhea" id="RHEA:38576"/>
    </physiologicalReaction>
</comment>
<evidence type="ECO:0000256" key="2">
    <source>
        <dbReference type="ARBA" id="ARBA00009979"/>
    </source>
</evidence>
<evidence type="ECO:0000256" key="19">
    <source>
        <dbReference type="ARBA" id="ARBA00023422"/>
    </source>
</evidence>
<evidence type="ECO:0000256" key="11">
    <source>
        <dbReference type="ARBA" id="ARBA00022801"/>
    </source>
</evidence>
<evidence type="ECO:0000256" key="30">
    <source>
        <dbReference type="ARBA" id="ARBA00048015"/>
    </source>
</evidence>
<comment type="catalytic activity">
    <reaction evidence="39">
        <text>1-hexadecanoyl-sn-glycero-3-phosphocholine + H2O = sn-glycerol 3-phosphocholine + hexadecanoate + H(+)</text>
        <dbReference type="Rhea" id="RHEA:40435"/>
        <dbReference type="ChEBI" id="CHEBI:7896"/>
        <dbReference type="ChEBI" id="CHEBI:15377"/>
        <dbReference type="ChEBI" id="CHEBI:15378"/>
        <dbReference type="ChEBI" id="CHEBI:16870"/>
        <dbReference type="ChEBI" id="CHEBI:72998"/>
    </reaction>
    <physiologicalReaction direction="left-to-right" evidence="39">
        <dbReference type="Rhea" id="RHEA:40436"/>
    </physiologicalReaction>
</comment>
<evidence type="ECO:0000256" key="31">
    <source>
        <dbReference type="ARBA" id="ARBA00048049"/>
    </source>
</evidence>
<evidence type="ECO:0000256" key="38">
    <source>
        <dbReference type="ARBA" id="ARBA00048613"/>
    </source>
</evidence>
<protein>
    <recommendedName>
        <fullName evidence="6">Phospholipase B1, membrane-associated</fullName>
        <ecNumber evidence="5">3.1.1.3</ecNumber>
        <ecNumber evidence="4">3.1.1.4</ecNumber>
        <ecNumber evidence="3">3.1.1.5</ecNumber>
    </recommendedName>
    <alternativeName>
        <fullName evidence="20">Lysophospholipase</fullName>
    </alternativeName>
    <alternativeName>
        <fullName evidence="21">Phospholipase A2</fullName>
    </alternativeName>
    <alternativeName>
        <fullName evidence="23">Phospholipase B/lipase</fullName>
    </alternativeName>
    <alternativeName>
        <fullName evidence="22">Triacylglycerol lipase</fullName>
    </alternativeName>
</protein>
<comment type="similarity">
    <text evidence="2">Belongs to the 'GDSL' lipolytic enzyme family. Phospholipase B1 subfamily.</text>
</comment>
<dbReference type="Gene3D" id="3.40.50.1110">
    <property type="entry name" value="SGNH hydrolase"/>
    <property type="match status" value="3"/>
</dbReference>
<name>A0AA35K3F9_9SAUR</name>
<dbReference type="Pfam" id="PF00657">
    <property type="entry name" value="Lipase_GDSL"/>
    <property type="match status" value="3"/>
</dbReference>
<comment type="catalytic activity">
    <reaction evidence="18">
        <text>1-hexadecanoyl-2-(9Z,12Z-octadecadienoyl)-sn-glycero-3-phosphocholine + H2O = (9Z,12Z)-octadecadienoate + 1-hexadecanoyl-sn-glycero-3-phosphocholine + H(+)</text>
        <dbReference type="Rhea" id="RHEA:40811"/>
        <dbReference type="ChEBI" id="CHEBI:15377"/>
        <dbReference type="ChEBI" id="CHEBI:15378"/>
        <dbReference type="ChEBI" id="CHEBI:30245"/>
        <dbReference type="ChEBI" id="CHEBI:72998"/>
        <dbReference type="ChEBI" id="CHEBI:73002"/>
    </reaction>
    <physiologicalReaction direction="left-to-right" evidence="18">
        <dbReference type="Rhea" id="RHEA:40812"/>
    </physiologicalReaction>
</comment>
<dbReference type="PANTHER" id="PTHR21325:SF52">
    <property type="entry name" value="PHOSPHOLIPASE B1, MEMBRANE-ASSOCIATED"/>
    <property type="match status" value="1"/>
</dbReference>
<evidence type="ECO:0000256" key="44">
    <source>
        <dbReference type="ARBA" id="ARBA00049363"/>
    </source>
</evidence>
<evidence type="ECO:0000256" key="23">
    <source>
        <dbReference type="ARBA" id="ARBA00033022"/>
    </source>
</evidence>
<comment type="catalytic activity">
    <reaction evidence="25">
        <text>1-hexadecanoyl-2-(9Z)-octadecenoyl-3-octadecanoyl-sn-glycerol + H2O = 2-(9Z-octadecenoyl)-3-octadecanoyl-sn-glycerol + hexadecanoate + H(+)</text>
        <dbReference type="Rhea" id="RHEA:41107"/>
        <dbReference type="ChEBI" id="CHEBI:7896"/>
        <dbReference type="ChEBI" id="CHEBI:15377"/>
        <dbReference type="ChEBI" id="CHEBI:15378"/>
        <dbReference type="ChEBI" id="CHEBI:75558"/>
        <dbReference type="ChEBI" id="CHEBI:77623"/>
    </reaction>
    <physiologicalReaction direction="left-to-right" evidence="25">
        <dbReference type="Rhea" id="RHEA:41108"/>
    </physiologicalReaction>
</comment>
<dbReference type="GO" id="GO:0050253">
    <property type="term" value="F:retinyl-palmitate esterase activity"/>
    <property type="evidence" value="ECO:0007669"/>
    <property type="project" value="TreeGrafter"/>
</dbReference>
<evidence type="ECO:0000256" key="36">
    <source>
        <dbReference type="ARBA" id="ARBA00048386"/>
    </source>
</evidence>
<comment type="catalytic activity">
    <reaction evidence="43">
        <text>1-hexadecanoyl-2-(9Z)-octadecenoyl-3-octadecanoyl-sn-glycerol + H2O = 1-hexadecanoyl-3-octadecanoyl-sn-glycerol + (9Z)-octadecenoate + H(+)</text>
        <dbReference type="Rhea" id="RHEA:41103"/>
        <dbReference type="ChEBI" id="CHEBI:15377"/>
        <dbReference type="ChEBI" id="CHEBI:15378"/>
        <dbReference type="ChEBI" id="CHEBI:30823"/>
        <dbReference type="ChEBI" id="CHEBI:77623"/>
        <dbReference type="ChEBI" id="CHEBI:77624"/>
    </reaction>
    <physiologicalReaction direction="left-to-right" evidence="43">
        <dbReference type="Rhea" id="RHEA:41104"/>
    </physiologicalReaction>
</comment>
<comment type="catalytic activity">
    <reaction evidence="35">
        <text>1-octadecanoyl-2-(9Z,12Z)-octadecadienoyl-sn-glycerol + H2O = 1-octadecanoyl-sn-glycerol + (9Z,12Z)-octadecadienoate + H(+)</text>
        <dbReference type="Rhea" id="RHEA:40927"/>
        <dbReference type="ChEBI" id="CHEBI:15377"/>
        <dbReference type="ChEBI" id="CHEBI:15378"/>
        <dbReference type="ChEBI" id="CHEBI:30245"/>
        <dbReference type="ChEBI" id="CHEBI:75550"/>
        <dbReference type="ChEBI" id="CHEBI:77097"/>
    </reaction>
    <physiologicalReaction direction="left-to-right" evidence="35">
        <dbReference type="Rhea" id="RHEA:40928"/>
    </physiologicalReaction>
</comment>
<dbReference type="GO" id="GO:0004622">
    <property type="term" value="F:phosphatidylcholine lysophospholipase activity"/>
    <property type="evidence" value="ECO:0007669"/>
    <property type="project" value="UniProtKB-EC"/>
</dbReference>
<evidence type="ECO:0000256" key="27">
    <source>
        <dbReference type="ARBA" id="ARBA00047438"/>
    </source>
</evidence>
<keyword evidence="14 48" id="KW-0472">Membrane</keyword>
<evidence type="ECO:0000313" key="49">
    <source>
        <dbReference type="EMBL" id="CAI5770820.1"/>
    </source>
</evidence>
<comment type="catalytic activity">
    <reaction evidence="40">
        <text>1-hexadecanoyl-2-(9Z-octadecenoyl)-sn-glycero-3-phosphocholine + H2O = 1-hexadecanoyl-sn-glycero-3-phosphocholine + (9Z)-octadecenoate + H(+)</text>
        <dbReference type="Rhea" id="RHEA:38779"/>
        <dbReference type="ChEBI" id="CHEBI:15377"/>
        <dbReference type="ChEBI" id="CHEBI:15378"/>
        <dbReference type="ChEBI" id="CHEBI:30823"/>
        <dbReference type="ChEBI" id="CHEBI:72998"/>
        <dbReference type="ChEBI" id="CHEBI:73001"/>
    </reaction>
    <physiologicalReaction direction="left-to-right" evidence="40">
        <dbReference type="Rhea" id="RHEA:38780"/>
    </physiologicalReaction>
</comment>
<comment type="subcellular location">
    <subcellularLocation>
        <location evidence="1">Apical cell membrane</location>
        <topology evidence="1">Single-pass type I membrane protein</topology>
    </subcellularLocation>
</comment>
<feature type="region of interest" description="Disordered" evidence="47">
    <location>
        <begin position="1094"/>
        <end position="1129"/>
    </location>
</feature>
<comment type="catalytic activity">
    <reaction evidence="17">
        <text>a triacylglycerol + H2O = a diacylglycerol + a fatty acid + H(+)</text>
        <dbReference type="Rhea" id="RHEA:12044"/>
        <dbReference type="ChEBI" id="CHEBI:15377"/>
        <dbReference type="ChEBI" id="CHEBI:15378"/>
        <dbReference type="ChEBI" id="CHEBI:17855"/>
        <dbReference type="ChEBI" id="CHEBI:18035"/>
        <dbReference type="ChEBI" id="CHEBI:28868"/>
        <dbReference type="EC" id="3.1.1.3"/>
    </reaction>
    <physiologicalReaction direction="left-to-right" evidence="17">
        <dbReference type="Rhea" id="RHEA:12045"/>
    </physiologicalReaction>
</comment>
<evidence type="ECO:0000256" key="32">
    <source>
        <dbReference type="ARBA" id="ARBA00048058"/>
    </source>
</evidence>
<evidence type="ECO:0000256" key="29">
    <source>
        <dbReference type="ARBA" id="ARBA00048011"/>
    </source>
</evidence>
<comment type="catalytic activity">
    <reaction evidence="26">
        <text>1,3-dihexadecanoyl-2-(9Z-octadecenoyl)glycerol + H2O = 1-hexadecanoyl-2-(9Z-octadecenoyl)-glycerol + hexadecanoate + H(+)</text>
        <dbReference type="Rhea" id="RHEA:40979"/>
        <dbReference type="ChEBI" id="CHEBI:7896"/>
        <dbReference type="ChEBI" id="CHEBI:15377"/>
        <dbReference type="ChEBI" id="CHEBI:15378"/>
        <dbReference type="ChEBI" id="CHEBI:75585"/>
        <dbReference type="ChEBI" id="CHEBI:75688"/>
    </reaction>
    <physiologicalReaction direction="left-to-right" evidence="26">
        <dbReference type="Rhea" id="RHEA:40980"/>
    </physiologicalReaction>
</comment>
<dbReference type="GO" id="GO:0004623">
    <property type="term" value="F:phospholipase A2 activity"/>
    <property type="evidence" value="ECO:0007669"/>
    <property type="project" value="UniProtKB-EC"/>
</dbReference>
<reference evidence="49" key="1">
    <citation type="submission" date="2022-12" db="EMBL/GenBank/DDBJ databases">
        <authorList>
            <person name="Alioto T."/>
            <person name="Alioto T."/>
            <person name="Gomez Garrido J."/>
        </authorList>
    </citation>
    <scope>NUCLEOTIDE SEQUENCE</scope>
</reference>
<evidence type="ECO:0000256" key="17">
    <source>
        <dbReference type="ARBA" id="ARBA00023369"/>
    </source>
</evidence>
<comment type="catalytic activity">
    <reaction evidence="41">
        <text>1,3-dihexadecanoyl-2-(9Z-octadecenoyl)glycerol + H2O = 1,3-dihexadecanoylglycerol + (9Z)-octadecenoate + H(+)</text>
        <dbReference type="Rhea" id="RHEA:40983"/>
        <dbReference type="ChEBI" id="CHEBI:15377"/>
        <dbReference type="ChEBI" id="CHEBI:15378"/>
        <dbReference type="ChEBI" id="CHEBI:30823"/>
        <dbReference type="ChEBI" id="CHEBI:75688"/>
        <dbReference type="ChEBI" id="CHEBI:77619"/>
    </reaction>
    <physiologicalReaction direction="left-to-right" evidence="41">
        <dbReference type="Rhea" id="RHEA:40984"/>
    </physiologicalReaction>
</comment>
<keyword evidence="16" id="KW-1208">Phospholipid metabolism</keyword>
<evidence type="ECO:0000256" key="39">
    <source>
        <dbReference type="ARBA" id="ARBA00048656"/>
    </source>
</evidence>